<protein>
    <submittedName>
        <fullName evidence="2">Uncharacterized protein</fullName>
    </submittedName>
</protein>
<evidence type="ECO:0000313" key="2">
    <source>
        <dbReference type="EMBL" id="KAF0298250.1"/>
    </source>
</evidence>
<comment type="caution">
    <text evidence="2">The sequence shown here is derived from an EMBL/GenBank/DDBJ whole genome shotgun (WGS) entry which is preliminary data.</text>
</comment>
<reference evidence="2 3" key="1">
    <citation type="submission" date="2019-07" db="EMBL/GenBank/DDBJ databases">
        <title>Draft genome assembly of a fouling barnacle, Amphibalanus amphitrite (Darwin, 1854): The first reference genome for Thecostraca.</title>
        <authorList>
            <person name="Kim W."/>
        </authorList>
    </citation>
    <scope>NUCLEOTIDE SEQUENCE [LARGE SCALE GENOMIC DNA]</scope>
    <source>
        <strain evidence="2">SNU_AA5</strain>
        <tissue evidence="2">Soma without cirri and trophi</tissue>
    </source>
</reference>
<feature type="compositionally biased region" description="Polar residues" evidence="1">
    <location>
        <begin position="142"/>
        <end position="151"/>
    </location>
</feature>
<dbReference type="Proteomes" id="UP000440578">
    <property type="component" value="Unassembled WGS sequence"/>
</dbReference>
<dbReference type="AlphaFoldDB" id="A0A6A4W3D3"/>
<feature type="region of interest" description="Disordered" evidence="1">
    <location>
        <begin position="140"/>
        <end position="159"/>
    </location>
</feature>
<name>A0A6A4W3D3_AMPAM</name>
<gene>
    <name evidence="2" type="ORF">FJT64_004367</name>
</gene>
<evidence type="ECO:0000313" key="3">
    <source>
        <dbReference type="Proteomes" id="UP000440578"/>
    </source>
</evidence>
<evidence type="ECO:0000256" key="1">
    <source>
        <dbReference type="SAM" id="MobiDB-lite"/>
    </source>
</evidence>
<dbReference type="EMBL" id="VIIS01001440">
    <property type="protein sequence ID" value="KAF0298250.1"/>
    <property type="molecule type" value="Genomic_DNA"/>
</dbReference>
<sequence>MSSVKGTDDHVVVRATDDVTTARVVPSSCSDHDLVVAETRLKRERSRPAEITVRSTRGLVPDQLRLELLLADWAAVYGATSTEEKWAAWLAVWTPVVDRHMPVVKRRGGMMTSRGRRHRGVICISDPPARGTVARRGKVARESSSVNSQTCIPARPWRT</sequence>
<organism evidence="2 3">
    <name type="scientific">Amphibalanus amphitrite</name>
    <name type="common">Striped barnacle</name>
    <name type="synonym">Balanus amphitrite</name>
    <dbReference type="NCBI Taxonomy" id="1232801"/>
    <lineage>
        <taxon>Eukaryota</taxon>
        <taxon>Metazoa</taxon>
        <taxon>Ecdysozoa</taxon>
        <taxon>Arthropoda</taxon>
        <taxon>Crustacea</taxon>
        <taxon>Multicrustacea</taxon>
        <taxon>Cirripedia</taxon>
        <taxon>Thoracica</taxon>
        <taxon>Thoracicalcarea</taxon>
        <taxon>Balanomorpha</taxon>
        <taxon>Balanoidea</taxon>
        <taxon>Balanidae</taxon>
        <taxon>Amphibalaninae</taxon>
        <taxon>Amphibalanus</taxon>
    </lineage>
</organism>
<proteinExistence type="predicted"/>
<accession>A0A6A4W3D3</accession>
<keyword evidence="3" id="KW-1185">Reference proteome</keyword>